<accession>A0ACC5RC85</accession>
<comment type="caution">
    <text evidence="1">The sequence shown here is derived from an EMBL/GenBank/DDBJ whole genome shotgun (WGS) entry which is preliminary data.</text>
</comment>
<dbReference type="EMBL" id="JAENHL010000008">
    <property type="protein sequence ID" value="MBK1870275.1"/>
    <property type="molecule type" value="Genomic_DNA"/>
</dbReference>
<keyword evidence="2" id="KW-1185">Reference proteome</keyword>
<proteinExistence type="predicted"/>
<gene>
    <name evidence="1" type="ORF">JHL16_28185</name>
</gene>
<dbReference type="Proteomes" id="UP000616151">
    <property type="component" value="Unassembled WGS sequence"/>
</dbReference>
<evidence type="ECO:0000313" key="2">
    <source>
        <dbReference type="Proteomes" id="UP000616151"/>
    </source>
</evidence>
<evidence type="ECO:0000313" key="1">
    <source>
        <dbReference type="EMBL" id="MBK1870275.1"/>
    </source>
</evidence>
<sequence length="66" mass="7086">MYKFNIPDMTCGHCAGMVQRAVKLVDAQAEVTVDLGRKLVEVRSSAAQQSIGEAIRKAGYENSAAT</sequence>
<reference evidence="1" key="1">
    <citation type="submission" date="2021-01" db="EMBL/GenBank/DDBJ databases">
        <authorList>
            <person name="Sun Q."/>
        </authorList>
    </citation>
    <scope>NUCLEOTIDE SEQUENCE</scope>
    <source>
        <strain evidence="1">YIM B02566</strain>
    </source>
</reference>
<name>A0ACC5RC85_9HYPH</name>
<protein>
    <submittedName>
        <fullName evidence="1">Heavy-metal-associated domain-containing protein</fullName>
    </submittedName>
</protein>
<organism evidence="1 2">
    <name type="scientific">Taklimakanibacter albus</name>
    <dbReference type="NCBI Taxonomy" id="2800327"/>
    <lineage>
        <taxon>Bacteria</taxon>
        <taxon>Pseudomonadati</taxon>
        <taxon>Pseudomonadota</taxon>
        <taxon>Alphaproteobacteria</taxon>
        <taxon>Hyphomicrobiales</taxon>
        <taxon>Aestuariivirgaceae</taxon>
        <taxon>Taklimakanibacter</taxon>
    </lineage>
</organism>